<feature type="non-terminal residue" evidence="1">
    <location>
        <position position="60"/>
    </location>
</feature>
<proteinExistence type="predicted"/>
<name>A0A0F8ZM94_9ZZZZ</name>
<evidence type="ECO:0000313" key="1">
    <source>
        <dbReference type="EMBL" id="KKK61071.1"/>
    </source>
</evidence>
<protein>
    <submittedName>
        <fullName evidence="1">Uncharacterized protein</fullName>
    </submittedName>
</protein>
<sequence length="60" mass="6569">MDEYSETFGIEGKYPAWVGDLIPESTHIAQSTAASKQTLTLKDIYMASQVAIPDSTYIAN</sequence>
<accession>A0A0F8ZM94</accession>
<gene>
    <name evidence="1" type="ORF">LCGC14_3017970</name>
</gene>
<comment type="caution">
    <text evidence="1">The sequence shown here is derived from an EMBL/GenBank/DDBJ whole genome shotgun (WGS) entry which is preliminary data.</text>
</comment>
<dbReference type="AlphaFoldDB" id="A0A0F8ZM94"/>
<organism evidence="1">
    <name type="scientific">marine sediment metagenome</name>
    <dbReference type="NCBI Taxonomy" id="412755"/>
    <lineage>
        <taxon>unclassified sequences</taxon>
        <taxon>metagenomes</taxon>
        <taxon>ecological metagenomes</taxon>
    </lineage>
</organism>
<reference evidence="1" key="1">
    <citation type="journal article" date="2015" name="Nature">
        <title>Complex archaea that bridge the gap between prokaryotes and eukaryotes.</title>
        <authorList>
            <person name="Spang A."/>
            <person name="Saw J.H."/>
            <person name="Jorgensen S.L."/>
            <person name="Zaremba-Niedzwiedzka K."/>
            <person name="Martijn J."/>
            <person name="Lind A.E."/>
            <person name="van Eijk R."/>
            <person name="Schleper C."/>
            <person name="Guy L."/>
            <person name="Ettema T.J."/>
        </authorList>
    </citation>
    <scope>NUCLEOTIDE SEQUENCE</scope>
</reference>
<dbReference type="EMBL" id="LAZR01062656">
    <property type="protein sequence ID" value="KKK61071.1"/>
    <property type="molecule type" value="Genomic_DNA"/>
</dbReference>